<feature type="region of interest" description="Disordered" evidence="1">
    <location>
        <begin position="98"/>
        <end position="335"/>
    </location>
</feature>
<dbReference type="EMBL" id="CAKOFQ010006788">
    <property type="protein sequence ID" value="CAH1971672.1"/>
    <property type="molecule type" value="Genomic_DNA"/>
</dbReference>
<feature type="compositionally biased region" description="Polar residues" evidence="1">
    <location>
        <begin position="211"/>
        <end position="223"/>
    </location>
</feature>
<feature type="compositionally biased region" description="Basic and acidic residues" evidence="1">
    <location>
        <begin position="266"/>
        <end position="283"/>
    </location>
</feature>
<feature type="region of interest" description="Disordered" evidence="1">
    <location>
        <begin position="887"/>
        <end position="955"/>
    </location>
</feature>
<feature type="compositionally biased region" description="Polar residues" evidence="1">
    <location>
        <begin position="100"/>
        <end position="116"/>
    </location>
</feature>
<feature type="compositionally biased region" description="Low complexity" evidence="1">
    <location>
        <begin position="467"/>
        <end position="482"/>
    </location>
</feature>
<feature type="region of interest" description="Disordered" evidence="1">
    <location>
        <begin position="46"/>
        <end position="67"/>
    </location>
</feature>
<dbReference type="OrthoDB" id="6162910at2759"/>
<feature type="compositionally biased region" description="Polar residues" evidence="1">
    <location>
        <begin position="284"/>
        <end position="297"/>
    </location>
</feature>
<evidence type="ECO:0000313" key="3">
    <source>
        <dbReference type="EMBL" id="CAH1971672.1"/>
    </source>
</evidence>
<evidence type="ECO:0000256" key="2">
    <source>
        <dbReference type="SAM" id="Phobius"/>
    </source>
</evidence>
<dbReference type="Proteomes" id="UP001152888">
    <property type="component" value="Unassembled WGS sequence"/>
</dbReference>
<keyword evidence="2" id="KW-0472">Membrane</keyword>
<feature type="compositionally biased region" description="Acidic residues" evidence="1">
    <location>
        <begin position="452"/>
        <end position="463"/>
    </location>
</feature>
<organism evidence="3 4">
    <name type="scientific">Acanthoscelides obtectus</name>
    <name type="common">Bean weevil</name>
    <name type="synonym">Bruchus obtectus</name>
    <dbReference type="NCBI Taxonomy" id="200917"/>
    <lineage>
        <taxon>Eukaryota</taxon>
        <taxon>Metazoa</taxon>
        <taxon>Ecdysozoa</taxon>
        <taxon>Arthropoda</taxon>
        <taxon>Hexapoda</taxon>
        <taxon>Insecta</taxon>
        <taxon>Pterygota</taxon>
        <taxon>Neoptera</taxon>
        <taxon>Endopterygota</taxon>
        <taxon>Coleoptera</taxon>
        <taxon>Polyphaga</taxon>
        <taxon>Cucujiformia</taxon>
        <taxon>Chrysomeloidea</taxon>
        <taxon>Chrysomelidae</taxon>
        <taxon>Bruchinae</taxon>
        <taxon>Bruchini</taxon>
        <taxon>Acanthoscelides</taxon>
    </lineage>
</organism>
<keyword evidence="4" id="KW-1185">Reference proteome</keyword>
<evidence type="ECO:0008006" key="5">
    <source>
        <dbReference type="Google" id="ProtNLM"/>
    </source>
</evidence>
<dbReference type="AlphaFoldDB" id="A0A9P0P5Z2"/>
<feature type="compositionally biased region" description="Low complexity" evidence="1">
    <location>
        <begin position="519"/>
        <end position="535"/>
    </location>
</feature>
<keyword evidence="2" id="KW-0812">Transmembrane</keyword>
<feature type="region of interest" description="Disordered" evidence="1">
    <location>
        <begin position="806"/>
        <end position="860"/>
    </location>
</feature>
<feature type="compositionally biased region" description="Basic and acidic residues" evidence="1">
    <location>
        <begin position="722"/>
        <end position="738"/>
    </location>
</feature>
<feature type="region of interest" description="Disordered" evidence="1">
    <location>
        <begin position="714"/>
        <end position="738"/>
    </location>
</feature>
<feature type="compositionally biased region" description="Basic and acidic residues" evidence="1">
    <location>
        <begin position="841"/>
        <end position="856"/>
    </location>
</feature>
<keyword evidence="2" id="KW-1133">Transmembrane helix</keyword>
<feature type="compositionally biased region" description="Polar residues" evidence="1">
    <location>
        <begin position="918"/>
        <end position="929"/>
    </location>
</feature>
<feature type="compositionally biased region" description="Polar residues" evidence="1">
    <location>
        <begin position="944"/>
        <end position="955"/>
    </location>
</feature>
<feature type="transmembrane region" description="Helical" evidence="2">
    <location>
        <begin position="1152"/>
        <end position="1176"/>
    </location>
</feature>
<feature type="region of interest" description="Disordered" evidence="1">
    <location>
        <begin position="974"/>
        <end position="1003"/>
    </location>
</feature>
<proteinExistence type="predicted"/>
<feature type="region of interest" description="Disordered" evidence="1">
    <location>
        <begin position="435"/>
        <end position="482"/>
    </location>
</feature>
<feature type="compositionally biased region" description="Low complexity" evidence="1">
    <location>
        <begin position="982"/>
        <end position="1003"/>
    </location>
</feature>
<sequence>MRPNYSHLFSKTRNRDPSQTETFLGQITLQSPPIEDPPQFDVFPEVANNPYADGVEGNSVGGNNGRNGFLNHRSRFVAPDQPLKKPQVKDYFVDNHGDVYSTTKAPRTTPPSTKSTIQERKYPFKSPSKAKPPVPFNLEKERKGIQTKSPRQKAADLEPLLEEPLKENFGTSNDDEVEVIQSENDTIVGKSGDDHRRPKMLPLSPTKESSKTTQSSDPSTTYYDDNEELSTHLPTESDDYAEDELYEEEEDQKNNNDNDIQGGEDNDQHEANQEKDQPSEEHSQVLTTSKPTTTNSKGKLYTSIDRTFRYPTTEPPTTAIDDLEPTTFSPSISSSKSVSFKRGEQMLHKEPELVISVVTSKTVINNTVVAPVTEVPTVTESIKGVATTPTTAVDNTTEAWVVVASVQTSRSVSGARYLPSSIVEQDIRVKLLNEHATEDDDDSDHDHQHQDDDIDEEDDEDEEHTTTETTIMPTTTRPKTSTESLIDKLDGLQSDLSSGVLTGGLGNNIAVIKETTLETTTASTSTSANYPSTTSKPYPQVKIRKFSPANRPTTTRKPRPKPGEKKPFDINQLQGDQPRKPVDIASILPPNYKLNASDDRSLRILQELVDRNLKNKKKDESSTTSTAEQTTENGLKITQDVDITKFLPPGYKLNESELTTENVLLKELKTEDISKFLPPGYKLPKEDETTSSKSAKTTEPSIFKNTKADDVSKFLPPGYKLPKSDDRTTERSSTKADDVSKFLPSGYKLPKSGEKTTEASLFKNTKTDDLSKFLPPGYKGSTESSIFKNTKADDVSKFLPPGYKIPKYKENSTPSSIHKNTKADDVSKFLPPGYKIPKTTPKSELDDSAKQGDKVPPKAQPIDISALLPPGYNATAIAPADLLPPGFKPSTETASTTSKPSKVVFPTRPGGGVRKSATRTTPKSISNVEMQKPTPTIHKGWPSRATTEFTGWPTPSTTPISVEKLLEAARAAQAAKTGPASTTTPTPSTTTTPTTTTTTTMRPTTPGVCVDECDLAGTIKMVDGVKWQPELLDRNTRDSSPELSRWYRKIRIDGFSEGSVLVDYLVELNDLGRRVDTQEIKQLFHESLDDALTAFGNSKRGGKSLNESVKLEGKLTLGNFVIDPIYTDFLVLPKQNYPTVGYADNDVLLPQWAIAVIVIGLASLLFVIIFGVTVLVNRQKNAKKKNPTPLTEDMLNELNKSHMGGFDNYGADDLYNMEDVWNDRGYEQKIPKKYVEPVRQLAIRMERVLLQQLLW</sequence>
<reference evidence="3" key="1">
    <citation type="submission" date="2022-03" db="EMBL/GenBank/DDBJ databases">
        <authorList>
            <person name="Sayadi A."/>
        </authorList>
    </citation>
    <scope>NUCLEOTIDE SEQUENCE</scope>
</reference>
<name>A0A9P0P5Z2_ACAOB</name>
<feature type="compositionally biased region" description="Acidic residues" evidence="1">
    <location>
        <begin position="236"/>
        <end position="251"/>
    </location>
</feature>
<gene>
    <name evidence="3" type="ORF">ACAOBT_LOCUS9542</name>
</gene>
<feature type="compositionally biased region" description="Low complexity" evidence="1">
    <location>
        <begin position="325"/>
        <end position="335"/>
    </location>
</feature>
<evidence type="ECO:0000256" key="1">
    <source>
        <dbReference type="SAM" id="MobiDB-lite"/>
    </source>
</evidence>
<feature type="region of interest" description="Disordered" evidence="1">
    <location>
        <begin position="519"/>
        <end position="584"/>
    </location>
</feature>
<feature type="region of interest" description="Disordered" evidence="1">
    <location>
        <begin position="676"/>
        <end position="702"/>
    </location>
</feature>
<feature type="region of interest" description="Disordered" evidence="1">
    <location>
        <begin position="1"/>
        <end position="20"/>
    </location>
</feature>
<comment type="caution">
    <text evidence="3">The sequence shown here is derived from an EMBL/GenBank/DDBJ whole genome shotgun (WGS) entry which is preliminary data.</text>
</comment>
<evidence type="ECO:0000313" key="4">
    <source>
        <dbReference type="Proteomes" id="UP001152888"/>
    </source>
</evidence>
<accession>A0A9P0P5Z2</accession>
<protein>
    <recommendedName>
        <fullName evidence="5">SEA domain-containing protein</fullName>
    </recommendedName>
</protein>
<feature type="compositionally biased region" description="Polar residues" evidence="1">
    <location>
        <begin position="890"/>
        <end position="900"/>
    </location>
</feature>